<comment type="caution">
    <text evidence="8">The sequence shown here is derived from an EMBL/GenBank/DDBJ whole genome shotgun (WGS) entry which is preliminary data.</text>
</comment>
<feature type="compositionally biased region" description="Low complexity" evidence="7">
    <location>
        <begin position="33"/>
        <end position="47"/>
    </location>
</feature>
<reference evidence="9" key="1">
    <citation type="journal article" date="2019" name="Int. J. Syst. Evol. Microbiol.">
        <title>The Global Catalogue of Microorganisms (GCM) 10K type strain sequencing project: providing services to taxonomists for standard genome sequencing and annotation.</title>
        <authorList>
            <consortium name="The Broad Institute Genomics Platform"/>
            <consortium name="The Broad Institute Genome Sequencing Center for Infectious Disease"/>
            <person name="Wu L."/>
            <person name="Ma J."/>
        </authorList>
    </citation>
    <scope>NUCLEOTIDE SEQUENCE [LARGE SCALE GENOMIC DNA]</scope>
    <source>
        <strain evidence="9">KCTC 42424</strain>
    </source>
</reference>
<dbReference type="NCBIfam" id="NF008725">
    <property type="entry name" value="PRK11727.1"/>
    <property type="match status" value="1"/>
</dbReference>
<keyword evidence="5 6" id="KW-0949">S-adenosyl-L-methionine</keyword>
<gene>
    <name evidence="6 8" type="primary">rlmF</name>
    <name evidence="8" type="ORF">ACFOMG_03000</name>
</gene>
<dbReference type="CDD" id="cd02440">
    <property type="entry name" value="AdoMet_MTases"/>
    <property type="match status" value="1"/>
</dbReference>
<dbReference type="PIRSF" id="PIRSF029038">
    <property type="entry name" value="Mtase_YbiN_prd"/>
    <property type="match status" value="1"/>
</dbReference>
<dbReference type="RefSeq" id="WP_376864717.1">
    <property type="nucleotide sequence ID" value="NZ_JBHRYB010000001.1"/>
</dbReference>
<evidence type="ECO:0000256" key="6">
    <source>
        <dbReference type="HAMAP-Rule" id="MF_01848"/>
    </source>
</evidence>
<accession>A0ABV7VSL3</accession>
<dbReference type="InterPro" id="IPR010286">
    <property type="entry name" value="METTL16/RlmF"/>
</dbReference>
<dbReference type="PANTHER" id="PTHR13393">
    <property type="entry name" value="SAM-DEPENDENT METHYLTRANSFERASE"/>
    <property type="match status" value="1"/>
</dbReference>
<comment type="function">
    <text evidence="6">Specifically methylates the adenine in position 1618 of 23S rRNA.</text>
</comment>
<dbReference type="InterPro" id="IPR016909">
    <property type="entry name" value="rRNA_lsu_MeTfrase_F"/>
</dbReference>
<evidence type="ECO:0000313" key="9">
    <source>
        <dbReference type="Proteomes" id="UP001595722"/>
    </source>
</evidence>
<dbReference type="HAMAP" id="MF_01848">
    <property type="entry name" value="23SrRNA_methyltr_F"/>
    <property type="match status" value="1"/>
</dbReference>
<organism evidence="8 9">
    <name type="scientific">Bacterioplanoides pacificum</name>
    <dbReference type="NCBI Taxonomy" id="1171596"/>
    <lineage>
        <taxon>Bacteria</taxon>
        <taxon>Pseudomonadati</taxon>
        <taxon>Pseudomonadota</taxon>
        <taxon>Gammaproteobacteria</taxon>
        <taxon>Oceanospirillales</taxon>
        <taxon>Oceanospirillaceae</taxon>
        <taxon>Bacterioplanoides</taxon>
    </lineage>
</organism>
<evidence type="ECO:0000256" key="3">
    <source>
        <dbReference type="ARBA" id="ARBA00022603"/>
    </source>
</evidence>
<feature type="region of interest" description="Disordered" evidence="7">
    <location>
        <begin position="1"/>
        <end position="47"/>
    </location>
</feature>
<keyword evidence="1 6" id="KW-0963">Cytoplasm</keyword>
<proteinExistence type="inferred from homology"/>
<evidence type="ECO:0000256" key="1">
    <source>
        <dbReference type="ARBA" id="ARBA00022490"/>
    </source>
</evidence>
<feature type="compositionally biased region" description="Basic residues" evidence="7">
    <location>
        <begin position="252"/>
        <end position="261"/>
    </location>
</feature>
<sequence>MSHSGKKSGPPAARKRLSLSGEAVERKPRIQVRKASATVASAKKPATKAAARAGKTIGLHRRNVHQGRYDMAALVATLPALEAHLTLNPRGEQTINFSDQQAVLCLNQALLQHHYGIHGWHIPAGYLCPPIPGRADYIHYAADLLKKYQLDQGRVTVLDIGTGANLIYPLLGAAVYQWQLVASDIDTAALENGGAILAANPQLADQIELRQQSQPQAIFQHLIQPGEHYQLTLCNPPFYASAEEAQAENQRKQRNLSRHQQKRQEVVSSAPELDGVSSDPWGKAKARAEQRNFGGQQNELWCDGGELAFLQRMARESREYSCQVDWFTSLVSKQDNVPLLLEYLKRQGAKKTEVVKMSQGQKISRFIAWCF</sequence>
<dbReference type="EMBL" id="JBHRYB010000001">
    <property type="protein sequence ID" value="MFC3679078.1"/>
    <property type="molecule type" value="Genomic_DNA"/>
</dbReference>
<dbReference type="Proteomes" id="UP001595722">
    <property type="component" value="Unassembled WGS sequence"/>
</dbReference>
<name>A0ABV7VSL3_9GAMM</name>
<keyword evidence="3 6" id="KW-0489">Methyltransferase</keyword>
<dbReference type="Gene3D" id="3.40.50.150">
    <property type="entry name" value="Vaccinia Virus protein VP39"/>
    <property type="match status" value="1"/>
</dbReference>
<keyword evidence="4 6" id="KW-0808">Transferase</keyword>
<comment type="similarity">
    <text evidence="6">Belongs to the methyltransferase superfamily. METTL16/RlmF family.</text>
</comment>
<evidence type="ECO:0000256" key="4">
    <source>
        <dbReference type="ARBA" id="ARBA00022679"/>
    </source>
</evidence>
<protein>
    <recommendedName>
        <fullName evidence="6">Ribosomal RNA large subunit methyltransferase F</fullName>
        <ecNumber evidence="6">2.1.1.181</ecNumber>
    </recommendedName>
    <alternativeName>
        <fullName evidence="6">23S rRNA mA1618 methyltransferase</fullName>
    </alternativeName>
    <alternativeName>
        <fullName evidence="6">rRNA adenine N-6-methyltransferase</fullName>
    </alternativeName>
</protein>
<comment type="subcellular location">
    <subcellularLocation>
        <location evidence="6">Cytoplasm</location>
    </subcellularLocation>
</comment>
<dbReference type="PANTHER" id="PTHR13393:SF0">
    <property type="entry name" value="RNA N6-ADENOSINE-METHYLTRANSFERASE METTL16"/>
    <property type="match status" value="1"/>
</dbReference>
<evidence type="ECO:0000256" key="5">
    <source>
        <dbReference type="ARBA" id="ARBA00022691"/>
    </source>
</evidence>
<feature type="region of interest" description="Disordered" evidence="7">
    <location>
        <begin position="244"/>
        <end position="289"/>
    </location>
</feature>
<dbReference type="InterPro" id="IPR029063">
    <property type="entry name" value="SAM-dependent_MTases_sf"/>
</dbReference>
<evidence type="ECO:0000313" key="8">
    <source>
        <dbReference type="EMBL" id="MFC3679078.1"/>
    </source>
</evidence>
<evidence type="ECO:0000256" key="7">
    <source>
        <dbReference type="SAM" id="MobiDB-lite"/>
    </source>
</evidence>
<keyword evidence="2 6" id="KW-0698">rRNA processing</keyword>
<dbReference type="EC" id="2.1.1.181" evidence="6"/>
<comment type="catalytic activity">
    <reaction evidence="6">
        <text>adenosine(1618) in 23S rRNA + S-adenosyl-L-methionine = N(6)-methyladenosine(1618) in 23S rRNA + S-adenosyl-L-homocysteine + H(+)</text>
        <dbReference type="Rhea" id="RHEA:16497"/>
        <dbReference type="Rhea" id="RHEA-COMP:10229"/>
        <dbReference type="Rhea" id="RHEA-COMP:10231"/>
        <dbReference type="ChEBI" id="CHEBI:15378"/>
        <dbReference type="ChEBI" id="CHEBI:57856"/>
        <dbReference type="ChEBI" id="CHEBI:59789"/>
        <dbReference type="ChEBI" id="CHEBI:74411"/>
        <dbReference type="ChEBI" id="CHEBI:74449"/>
        <dbReference type="EC" id="2.1.1.181"/>
    </reaction>
</comment>
<evidence type="ECO:0000256" key="2">
    <source>
        <dbReference type="ARBA" id="ARBA00022552"/>
    </source>
</evidence>
<dbReference type="GO" id="GO:0052907">
    <property type="term" value="F:23S rRNA (adenine(1618)-N(6))-methyltransferase activity"/>
    <property type="evidence" value="ECO:0007669"/>
    <property type="project" value="UniProtKB-EC"/>
</dbReference>
<dbReference type="SUPFAM" id="SSF53335">
    <property type="entry name" value="S-adenosyl-L-methionine-dependent methyltransferases"/>
    <property type="match status" value="1"/>
</dbReference>
<keyword evidence="9" id="KW-1185">Reference proteome</keyword>
<dbReference type="Pfam" id="PF05971">
    <property type="entry name" value="Methyltransf_10"/>
    <property type="match status" value="1"/>
</dbReference>